<name>A0AAN7VRW4_9COLE</name>
<protein>
    <recommendedName>
        <fullName evidence="2">DUF7041 domain-containing protein</fullName>
    </recommendedName>
</protein>
<dbReference type="PANTHER" id="PTHR33327">
    <property type="entry name" value="ENDONUCLEASE"/>
    <property type="match status" value="1"/>
</dbReference>
<dbReference type="PANTHER" id="PTHR33327:SF3">
    <property type="entry name" value="RNA-DIRECTED DNA POLYMERASE"/>
    <property type="match status" value="1"/>
</dbReference>
<dbReference type="Pfam" id="PF23055">
    <property type="entry name" value="DUF7041"/>
    <property type="match status" value="1"/>
</dbReference>
<evidence type="ECO:0000259" key="2">
    <source>
        <dbReference type="Pfam" id="PF23055"/>
    </source>
</evidence>
<proteinExistence type="predicted"/>
<keyword evidence="4" id="KW-1185">Reference proteome</keyword>
<feature type="domain" description="DUF7041" evidence="2">
    <location>
        <begin position="27"/>
        <end position="109"/>
    </location>
</feature>
<feature type="region of interest" description="Disordered" evidence="1">
    <location>
        <begin position="229"/>
        <end position="248"/>
    </location>
</feature>
<organism evidence="3 4">
    <name type="scientific">Pyrocoelia pectoralis</name>
    <dbReference type="NCBI Taxonomy" id="417401"/>
    <lineage>
        <taxon>Eukaryota</taxon>
        <taxon>Metazoa</taxon>
        <taxon>Ecdysozoa</taxon>
        <taxon>Arthropoda</taxon>
        <taxon>Hexapoda</taxon>
        <taxon>Insecta</taxon>
        <taxon>Pterygota</taxon>
        <taxon>Neoptera</taxon>
        <taxon>Endopterygota</taxon>
        <taxon>Coleoptera</taxon>
        <taxon>Polyphaga</taxon>
        <taxon>Elateriformia</taxon>
        <taxon>Elateroidea</taxon>
        <taxon>Lampyridae</taxon>
        <taxon>Lampyrinae</taxon>
        <taxon>Pyrocoelia</taxon>
    </lineage>
</organism>
<evidence type="ECO:0000313" key="4">
    <source>
        <dbReference type="Proteomes" id="UP001329430"/>
    </source>
</evidence>
<accession>A0AAN7VRW4</accession>
<dbReference type="EMBL" id="JAVRBK010000002">
    <property type="protein sequence ID" value="KAK5649083.1"/>
    <property type="molecule type" value="Genomic_DNA"/>
</dbReference>
<gene>
    <name evidence="3" type="ORF">RI129_003975</name>
</gene>
<evidence type="ECO:0000313" key="3">
    <source>
        <dbReference type="EMBL" id="KAK5649083.1"/>
    </source>
</evidence>
<dbReference type="AlphaFoldDB" id="A0AAN7VRW4"/>
<reference evidence="3 4" key="1">
    <citation type="journal article" date="2024" name="Insects">
        <title>An Improved Chromosome-Level Genome Assembly of the Firefly Pyrocoelia pectoralis.</title>
        <authorList>
            <person name="Fu X."/>
            <person name="Meyer-Rochow V.B."/>
            <person name="Ballantyne L."/>
            <person name="Zhu X."/>
        </authorList>
    </citation>
    <scope>NUCLEOTIDE SEQUENCE [LARGE SCALE GENOMIC DNA]</scope>
    <source>
        <strain evidence="3">XCY_ONT2</strain>
    </source>
</reference>
<dbReference type="InterPro" id="IPR055469">
    <property type="entry name" value="DUF7041"/>
</dbReference>
<comment type="caution">
    <text evidence="3">The sequence shown here is derived from an EMBL/GenBank/DDBJ whole genome shotgun (WGS) entry which is preliminary data.</text>
</comment>
<evidence type="ECO:0000256" key="1">
    <source>
        <dbReference type="SAM" id="MobiDB-lite"/>
    </source>
</evidence>
<sequence length="287" mass="32773">MIEDSQQNIYQQSQNTDQRIAAVNVKLPPFWRKDVNIWFLQIESQFFTARITTEKTKYHHVLGSLESDVVSLISDFFKKELSSTPYSDLKARLIEQFEESNNRKATKLLNEMSLGDKKPSTLLREMRSLAGSQIKDDFLKTIFLQRLPDNINAILTATGDSLELDKLATLADKVMETTVPTNNMIAPVSSNKLISSGLEQRLTALESANGLEQRIASLEKAITSLDARLRSRSNSRSNDRGRSQSSKRKNVQQYDQCWYHYKYGTKARKCVAPCNFDTKQENLNLDH</sequence>
<dbReference type="Proteomes" id="UP001329430">
    <property type="component" value="Chromosome 2"/>
</dbReference>